<reference evidence="9" key="1">
    <citation type="submission" date="2022-10" db="EMBL/GenBank/DDBJ databases">
        <title>Tapping the CABI collections for fungal endophytes: first genome assemblies for Collariella, Neodidymelliopsis, Ascochyta clinopodiicola, Didymella pomorum, Didymosphaeria variabile, Neocosmospora piperis and Neocucurbitaria cava.</title>
        <authorList>
            <person name="Hill R."/>
        </authorList>
    </citation>
    <scope>NUCLEOTIDE SEQUENCE</scope>
    <source>
        <strain evidence="9">IMI 355082</strain>
    </source>
</reference>
<gene>
    <name evidence="9" type="ORF">N0V93_001783</name>
</gene>
<dbReference type="PANTHER" id="PTHR22928">
    <property type="entry name" value="TELOMERE-ASSOCIATED PROTEIN RIF1"/>
    <property type="match status" value="1"/>
</dbReference>
<dbReference type="PANTHER" id="PTHR22928:SF3">
    <property type="entry name" value="TELOMERE-ASSOCIATED PROTEIN RIF1"/>
    <property type="match status" value="1"/>
</dbReference>
<evidence type="ECO:0000256" key="4">
    <source>
        <dbReference type="ARBA" id="ARBA00022895"/>
    </source>
</evidence>
<feature type="compositionally biased region" description="Basic and acidic residues" evidence="7">
    <location>
        <begin position="1187"/>
        <end position="1198"/>
    </location>
</feature>
<name>A0A9W8Z2B7_9PEZI</name>
<feature type="region of interest" description="Disordered" evidence="7">
    <location>
        <begin position="1095"/>
        <end position="1162"/>
    </location>
</feature>
<keyword evidence="3" id="KW-0158">Chromosome</keyword>
<dbReference type="Proteomes" id="UP001140453">
    <property type="component" value="Unassembled WGS sequence"/>
</dbReference>
<keyword evidence="5" id="KW-0539">Nucleus</keyword>
<protein>
    <recommendedName>
        <fullName evidence="8">Telomere-associated protein Rif1 N-terminal domain-containing protein</fullName>
    </recommendedName>
</protein>
<keyword evidence="10" id="KW-1185">Reference proteome</keyword>
<comment type="caution">
    <text evidence="9">The sequence shown here is derived from an EMBL/GenBank/DDBJ whole genome shotgun (WGS) entry which is preliminary data.</text>
</comment>
<dbReference type="GO" id="GO:0000723">
    <property type="term" value="P:telomere maintenance"/>
    <property type="evidence" value="ECO:0007669"/>
    <property type="project" value="TreeGrafter"/>
</dbReference>
<feature type="domain" description="Telomere-associated protein Rif1 N-terminal" evidence="8">
    <location>
        <begin position="148"/>
        <end position="506"/>
    </location>
</feature>
<accession>A0A9W8Z2B7</accession>
<evidence type="ECO:0000313" key="9">
    <source>
        <dbReference type="EMBL" id="KAJ4397552.1"/>
    </source>
</evidence>
<evidence type="ECO:0000256" key="3">
    <source>
        <dbReference type="ARBA" id="ARBA00022454"/>
    </source>
</evidence>
<comment type="subcellular location">
    <subcellularLocation>
        <location evidence="2">Chromosome</location>
        <location evidence="2">Telomere</location>
    </subcellularLocation>
    <subcellularLocation>
        <location evidence="1">Nucleus</location>
    </subcellularLocation>
</comment>
<keyword evidence="6" id="KW-0131">Cell cycle</keyword>
<dbReference type="GO" id="GO:0140445">
    <property type="term" value="C:chromosome, telomeric repeat region"/>
    <property type="evidence" value="ECO:0007669"/>
    <property type="project" value="TreeGrafter"/>
</dbReference>
<feature type="compositionally biased region" description="Low complexity" evidence="7">
    <location>
        <begin position="93"/>
        <end position="103"/>
    </location>
</feature>
<evidence type="ECO:0000256" key="2">
    <source>
        <dbReference type="ARBA" id="ARBA00004574"/>
    </source>
</evidence>
<organism evidence="9 10">
    <name type="scientific">Gnomoniopsis smithogilvyi</name>
    <dbReference type="NCBI Taxonomy" id="1191159"/>
    <lineage>
        <taxon>Eukaryota</taxon>
        <taxon>Fungi</taxon>
        <taxon>Dikarya</taxon>
        <taxon>Ascomycota</taxon>
        <taxon>Pezizomycotina</taxon>
        <taxon>Sordariomycetes</taxon>
        <taxon>Sordariomycetidae</taxon>
        <taxon>Diaporthales</taxon>
        <taxon>Gnomoniaceae</taxon>
        <taxon>Gnomoniopsis</taxon>
    </lineage>
</organism>
<feature type="compositionally biased region" description="Low complexity" evidence="7">
    <location>
        <begin position="1122"/>
        <end position="1132"/>
    </location>
</feature>
<dbReference type="EMBL" id="JAPEVB010000001">
    <property type="protein sequence ID" value="KAJ4397552.1"/>
    <property type="molecule type" value="Genomic_DNA"/>
</dbReference>
<evidence type="ECO:0000259" key="8">
    <source>
        <dbReference type="Pfam" id="PF12231"/>
    </source>
</evidence>
<feature type="compositionally biased region" description="Basic residues" evidence="7">
    <location>
        <begin position="1146"/>
        <end position="1159"/>
    </location>
</feature>
<keyword evidence="4" id="KW-0779">Telomere</keyword>
<feature type="region of interest" description="Disordered" evidence="7">
    <location>
        <begin position="1517"/>
        <end position="1539"/>
    </location>
</feature>
<dbReference type="GO" id="GO:0005634">
    <property type="term" value="C:nucleus"/>
    <property type="evidence" value="ECO:0007669"/>
    <property type="project" value="UniProtKB-SubCell"/>
</dbReference>
<dbReference type="Pfam" id="PF12231">
    <property type="entry name" value="Rif1_N"/>
    <property type="match status" value="1"/>
</dbReference>
<dbReference type="OrthoDB" id="5399929at2759"/>
<feature type="region of interest" description="Disordered" evidence="7">
    <location>
        <begin position="1384"/>
        <end position="1439"/>
    </location>
</feature>
<proteinExistence type="predicted"/>
<sequence length="1828" mass="203721">MGPAEECHPTRLLQSLPARPPTPPRETINHDFDALPKQLTVHLRSLQTPPGVLSPSASSKDSTARRKRVGFSSQAHYQDPPIYVDQTSRKQQPTPLSLPPSTSRPVKGILKPAITPNKLEPRRGRDLDIEKPGLLKFAEMLESTLQQLAGADRESKIDAYIMLFRGLKASSNLPDRIALQQKLDVFLQFIQRDLSAKTATGNVDLILATSAVKLLQTFLRHQGIASSIPKEFAFFLVDHCVRSFQDEQAPKEVVRHLMNAMYLQNFDFEVMTSERVGRLVNALHNLENHLSGKSIIQSRIFVYEKLVKQCPQHTAVHSDWLQDLFTDMLSSAADIRSAAVRLGLHAAFSLNKDKRVVGRALDLLNLSLEDQRYVEHIRERLSSMLESADDCVYVPKIWSVITLLIPNPDSWDYFKPWTTILQRSFNLANFQVKKEANFAWSRYTYRLFLDGRLGHQKTIRIIRDPLLIQVKRKALRESVLGSVRNFYYYACRPGMNLKMLDDIWDLGVAPLMLQLINHEEEGSMNFTQAAALLTGLIDCSNRRIWNQDRIADPALIKDNELPAIEAKWIRANAARVFELVGPILQKGFVELSVPASQHQRLWQALVGSVATASAKDVKLHDDTAKFVASAFTFLLRIWKNGPTSSVDGKPYGSSHFLNSTRDFILTMVQGLGLLPNPFTDKQLVRTREEKYVLHTTSSSHRPGKHQPIRRTPLHHLFILLSQLPPGLRDDDALAAFFETVFSPFFDDKSGSTQADLSQELLRLLPMDTYCPYGPWTLCATRISASLEQERRNSSDSGSTNGGNFGPEFRDIVRVLERGLRSTPNLPWQRWVQLFQILVSRARNETGDAGVAIGVVEPLAAGLINSLPSETAYTPTKDLRAIIELLAASTQPRDKLAVDAARRRLWGTSTAGARQASFDPYDNLYKFVVVVLEKLYTDVTSSDSELATQFLIELGGFYDRGNPQLALRALIGIQEGIACWLEDKDHRITRTALPRIVDAMESLWQTLCSILVNASAETLQLSTIEPLLCAAFRSTHCNIVNFAAGSWNRIYEHVDEIEYPETLKDVLASLGSSVDITRPGLEIRDDDASNMRLNFTESQENDNRLPVDTPVRFQPTPLPPPSAASRPATPNSTKAVEVQSDGTTPLARRKPKSRSAKAKLRHEDSQMQFAVIESSPALLAQQSQLLTDRQKETRDRQRETAAMFPVVRSSPTEKTKKALSTSSQQPKVPIGPHRASTPEHDGGGFDDCLTSTPTPRRGQPVSLPEQDQEMTDPPSSPPEPRSFRLLAELKSQTSKINVMDEWHFSSSPISGSPNPTNQINMVPKSMDLDVVDEELRLDHENESLQAAGTDDTRQQDLSSSQLVIEDTTIDDHVVETHFPPATTIAGQYLHTTPPGRKPQTSAAQVTPRSENDEFVDARASPMPPTPSQIVSVKDAPRRNTRSQSFDVSLSFENGLKNIGTGNIEIPLRSSQSTSPRKKEYATYKDILPQSPVLQETQGLQSASQLEKDAGAMDVIEVAGDGVKKSRRGRPRKGRSGSAAQPLSLIAQLSQGANAHLPSTPVEQLAVGESQGNFDNVSPGSGMWWRKRKRSVSSSVHSSGGSKKARHEDFLAVESIQEEVPDSQVAASAVQDRTAEVQSMEDLYQHDISFASNNNSSPFEHIMASQESLSAADERVEDLQPVLGVNPVPEVDVPEVHTDYMDDIGNFTDDEEAVHSQLAREEEESASRAASPIRHMFEPLESMQHTAQDEQEGEARAPAQQQAVVAMEVIQQPAHEPKPVNTFADLVTTFRNGLDMLRATDLTREQVYEVEDLMFDMRRELLQAERRGRE</sequence>
<evidence type="ECO:0000313" key="10">
    <source>
        <dbReference type="Proteomes" id="UP001140453"/>
    </source>
</evidence>
<evidence type="ECO:0000256" key="7">
    <source>
        <dbReference type="SAM" id="MobiDB-lite"/>
    </source>
</evidence>
<evidence type="ECO:0000256" key="5">
    <source>
        <dbReference type="ARBA" id="ARBA00023242"/>
    </source>
</evidence>
<evidence type="ECO:0000256" key="1">
    <source>
        <dbReference type="ARBA" id="ARBA00004123"/>
    </source>
</evidence>
<evidence type="ECO:0000256" key="6">
    <source>
        <dbReference type="ARBA" id="ARBA00023306"/>
    </source>
</evidence>
<feature type="compositionally biased region" description="Basic residues" evidence="7">
    <location>
        <begin position="1523"/>
        <end position="1533"/>
    </location>
</feature>
<feature type="region of interest" description="Disordered" evidence="7">
    <location>
        <begin position="1"/>
        <end position="109"/>
    </location>
</feature>
<feature type="region of interest" description="Disordered" evidence="7">
    <location>
        <begin position="1183"/>
        <end position="1280"/>
    </location>
</feature>
<feature type="compositionally biased region" description="Polar residues" evidence="7">
    <location>
        <begin position="1397"/>
        <end position="1407"/>
    </location>
</feature>
<dbReference type="InterPro" id="IPR022031">
    <property type="entry name" value="Rif1_N"/>
</dbReference>